<comment type="caution">
    <text evidence="1">The sequence shown here is derived from an EMBL/GenBank/DDBJ whole genome shotgun (WGS) entry which is preliminary data.</text>
</comment>
<dbReference type="PANTHER" id="PTHR31912:SF35">
    <property type="entry name" value="C2H2-TYPE DOMAIN-CONTAINING PROTEIN"/>
    <property type="match status" value="1"/>
</dbReference>
<sequence>MLCDVVDGRVLKSNELFASDPHALQIMLFQDAFEVTNPLGSARQKHKVLGVYYTLGNVYVHNRSTVDSIQLVLLCSEKDCKLFGPEKVFENLMSDLCELESTGVCFDGKTFRGSIACVIGDNLGSHFLGGFSENFSSAEHFCRYCNIRKEDFQRNPLSTATERTPASYRESLQELENNPDMQMHNGIKSNSVLNKLAHFHVCAPGLPPCLAHDLFEGIVDYDLAMYLQFLVKTRKWFCYDFLNRRIVTFPGESQNKAKVLPTNGTKLGGHAAQNWWLRRFLPVLIHDRVKDPKDEVWQLVLLLRQVVELVCAPALSESQVAYIKVLIEEYTETRHLLFPLKKLRPKHHYLLHYADLTLQFGPLIHTWTMRFKSKKEVCSGK</sequence>
<reference evidence="1 2" key="1">
    <citation type="submission" date="2022-01" db="EMBL/GenBank/DDBJ databases">
        <title>A high-quality chromosome-level genome assembly of rohu carp, Labeo rohita.</title>
        <authorList>
            <person name="Arick M.A. II"/>
            <person name="Hsu C.-Y."/>
            <person name="Magbanua Z."/>
            <person name="Pechanova O."/>
            <person name="Grover C."/>
            <person name="Miller E."/>
            <person name="Thrash A."/>
            <person name="Ezzel L."/>
            <person name="Alam S."/>
            <person name="Benzie J."/>
            <person name="Hamilton M."/>
            <person name="Karsi A."/>
            <person name="Lawrence M.L."/>
            <person name="Peterson D.G."/>
        </authorList>
    </citation>
    <scope>NUCLEOTIDE SEQUENCE [LARGE SCALE GENOMIC DNA]</scope>
    <source>
        <strain evidence="2">BAU-BD-2019</strain>
        <tissue evidence="1">Blood</tissue>
    </source>
</reference>
<dbReference type="EMBL" id="JACTAM010000004">
    <property type="protein sequence ID" value="KAI2665722.1"/>
    <property type="molecule type" value="Genomic_DNA"/>
</dbReference>
<keyword evidence="2" id="KW-1185">Reference proteome</keyword>
<dbReference type="PANTHER" id="PTHR31912">
    <property type="entry name" value="IP13529P"/>
    <property type="match status" value="1"/>
</dbReference>
<name>A0ABQ8MSA8_LABRO</name>
<evidence type="ECO:0000313" key="1">
    <source>
        <dbReference type="EMBL" id="KAI2665722.1"/>
    </source>
</evidence>
<organism evidence="1 2">
    <name type="scientific">Labeo rohita</name>
    <name type="common">Indian major carp</name>
    <name type="synonym">Cyprinus rohita</name>
    <dbReference type="NCBI Taxonomy" id="84645"/>
    <lineage>
        <taxon>Eukaryota</taxon>
        <taxon>Metazoa</taxon>
        <taxon>Chordata</taxon>
        <taxon>Craniata</taxon>
        <taxon>Vertebrata</taxon>
        <taxon>Euteleostomi</taxon>
        <taxon>Actinopterygii</taxon>
        <taxon>Neopterygii</taxon>
        <taxon>Teleostei</taxon>
        <taxon>Ostariophysi</taxon>
        <taxon>Cypriniformes</taxon>
        <taxon>Cyprinidae</taxon>
        <taxon>Labeoninae</taxon>
        <taxon>Labeonini</taxon>
        <taxon>Labeo</taxon>
    </lineage>
</organism>
<dbReference type="Proteomes" id="UP000830375">
    <property type="component" value="Unassembled WGS sequence"/>
</dbReference>
<accession>A0ABQ8MSA8</accession>
<proteinExistence type="predicted"/>
<gene>
    <name evidence="1" type="ORF">H4Q32_022807</name>
</gene>
<protein>
    <submittedName>
        <fullName evidence="1">Uncharacterized protein</fullName>
    </submittedName>
</protein>
<evidence type="ECO:0000313" key="2">
    <source>
        <dbReference type="Proteomes" id="UP000830375"/>
    </source>
</evidence>